<dbReference type="PANTHER" id="PTHR28062">
    <property type="entry name" value="K+-H+ EXCHANGE-LIKE PROTEIN"/>
    <property type="match status" value="1"/>
</dbReference>
<dbReference type="OMA" id="QHRIVSS"/>
<evidence type="ECO:0000313" key="3">
    <source>
        <dbReference type="Proteomes" id="UP000016923"/>
    </source>
</evidence>
<reference evidence="2 3" key="1">
    <citation type="journal article" date="2013" name="BMC Genomics">
        <title>The genome and transcriptome of the pine saprophyte Ophiostoma piceae, and a comparison with the bark beetle-associated pine pathogen Grosmannia clavigera.</title>
        <authorList>
            <person name="Haridas S."/>
            <person name="Wang Y."/>
            <person name="Lim L."/>
            <person name="Massoumi Alamouti S."/>
            <person name="Jackman S."/>
            <person name="Docking R."/>
            <person name="Robertson G."/>
            <person name="Birol I."/>
            <person name="Bohlmann J."/>
            <person name="Breuil C."/>
        </authorList>
    </citation>
    <scope>NUCLEOTIDE SEQUENCE [LARGE SCALE GENOMIC DNA]</scope>
    <source>
        <strain evidence="2 3">UAMH 11346</strain>
    </source>
</reference>
<dbReference type="GO" id="GO:0006813">
    <property type="term" value="P:potassium ion transport"/>
    <property type="evidence" value="ECO:0007669"/>
    <property type="project" value="TreeGrafter"/>
</dbReference>
<dbReference type="GO" id="GO:1902600">
    <property type="term" value="P:proton transmembrane transport"/>
    <property type="evidence" value="ECO:0007669"/>
    <property type="project" value="TreeGrafter"/>
</dbReference>
<dbReference type="Proteomes" id="UP000016923">
    <property type="component" value="Unassembled WGS sequence"/>
</dbReference>
<gene>
    <name evidence="2" type="ORF">F503_04972</name>
</gene>
<dbReference type="EMBL" id="KE148146">
    <property type="protein sequence ID" value="EPE09877.1"/>
    <property type="molecule type" value="Genomic_DNA"/>
</dbReference>
<dbReference type="Pfam" id="PF10173">
    <property type="entry name" value="Mit_KHE1"/>
    <property type="match status" value="1"/>
</dbReference>
<dbReference type="PANTHER" id="PTHR28062:SF1">
    <property type="entry name" value="TRANSMEMBRANE PROTEIN"/>
    <property type="match status" value="1"/>
</dbReference>
<keyword evidence="3" id="KW-1185">Reference proteome</keyword>
<dbReference type="InterPro" id="IPR018786">
    <property type="entry name" value="Mit_KHE1"/>
</dbReference>
<proteinExistence type="predicted"/>
<organism evidence="2 3">
    <name type="scientific">Ophiostoma piceae (strain UAMH 11346)</name>
    <name type="common">Sap stain fungus</name>
    <dbReference type="NCBI Taxonomy" id="1262450"/>
    <lineage>
        <taxon>Eukaryota</taxon>
        <taxon>Fungi</taxon>
        <taxon>Dikarya</taxon>
        <taxon>Ascomycota</taxon>
        <taxon>Pezizomycotina</taxon>
        <taxon>Sordariomycetes</taxon>
        <taxon>Sordariomycetidae</taxon>
        <taxon>Ophiostomatales</taxon>
        <taxon>Ophiostomataceae</taxon>
        <taxon>Ophiostoma</taxon>
    </lineage>
</organism>
<dbReference type="GO" id="GO:0005743">
    <property type="term" value="C:mitochondrial inner membrane"/>
    <property type="evidence" value="ECO:0007669"/>
    <property type="project" value="TreeGrafter"/>
</dbReference>
<feature type="region of interest" description="Disordered" evidence="1">
    <location>
        <begin position="122"/>
        <end position="157"/>
    </location>
</feature>
<dbReference type="eggNOG" id="KOG4539">
    <property type="taxonomic scope" value="Eukaryota"/>
</dbReference>
<dbReference type="OrthoDB" id="5562676at2759"/>
<evidence type="ECO:0000313" key="2">
    <source>
        <dbReference type="EMBL" id="EPE09877.1"/>
    </source>
</evidence>
<dbReference type="VEuPathDB" id="FungiDB:F503_04972"/>
<dbReference type="HOGENOM" id="CLU_1678449_0_0_1"/>
<accession>S3CAG9</accession>
<sequence length="157" mass="17781">MRLFLLPVSSRRTLLYCERLEQAGQQAKASMSVIDKATVKAAKLWSEWEHKPAGTWQHRIVSSGNAGLRRIAFEEWGLKSVPPLSSRQKAKAAKAVANAFDSPALELELERAIWQVETALTKEKAAKEEQQEQQKQEQQKEQQQKVSEPATEEKAKQ</sequence>
<feature type="compositionally biased region" description="Basic and acidic residues" evidence="1">
    <location>
        <begin position="122"/>
        <end position="143"/>
    </location>
</feature>
<evidence type="ECO:0000256" key="1">
    <source>
        <dbReference type="SAM" id="MobiDB-lite"/>
    </source>
</evidence>
<dbReference type="AlphaFoldDB" id="S3CAG9"/>
<protein>
    <submittedName>
        <fullName evidence="2">Protein (Fungal and plant)</fullName>
    </submittedName>
</protein>
<dbReference type="STRING" id="1262450.S3CAG9"/>
<name>S3CAG9_OPHP1</name>